<gene>
    <name evidence="4" type="ORF">SSX86_013571</name>
    <name evidence="3" type="ORF">SSX86_031481</name>
</gene>
<evidence type="ECO:0000313" key="5">
    <source>
        <dbReference type="Proteomes" id="UP001408789"/>
    </source>
</evidence>
<proteinExistence type="inferred from homology"/>
<dbReference type="EMBL" id="JBCNJP010006108">
    <property type="protein sequence ID" value="KAK9049550.1"/>
    <property type="molecule type" value="Genomic_DNA"/>
</dbReference>
<dbReference type="Gene3D" id="1.20.1260.60">
    <property type="entry name" value="Vacuolar protein sorting-associated protein Ist1"/>
    <property type="match status" value="1"/>
</dbReference>
<dbReference type="Proteomes" id="UP001408789">
    <property type="component" value="Unassembled WGS sequence"/>
</dbReference>
<feature type="compositionally biased region" description="Basic and acidic residues" evidence="2">
    <location>
        <begin position="213"/>
        <end position="227"/>
    </location>
</feature>
<protein>
    <recommendedName>
        <fullName evidence="6">IST1-like protein</fullName>
    </recommendedName>
</protein>
<dbReference type="EMBL" id="JBCNJP010000015">
    <property type="protein sequence ID" value="KAK9066250.1"/>
    <property type="molecule type" value="Genomic_DNA"/>
</dbReference>
<dbReference type="PANTHER" id="PTHR12161">
    <property type="entry name" value="IST1 FAMILY MEMBER"/>
    <property type="match status" value="1"/>
</dbReference>
<feature type="compositionally biased region" description="Low complexity" evidence="2">
    <location>
        <begin position="261"/>
        <end position="282"/>
    </location>
</feature>
<feature type="compositionally biased region" description="Polar residues" evidence="2">
    <location>
        <begin position="323"/>
        <end position="337"/>
    </location>
</feature>
<comment type="caution">
    <text evidence="3">The sequence shown here is derived from an EMBL/GenBank/DDBJ whole genome shotgun (WGS) entry which is preliminary data.</text>
</comment>
<sequence>MLDALLKSKFYARCKSEIKMTMKRIEIVRRKRNAMQKFLKNDVVDLFKTGLDSNAYDRVGQLYADQNLSWCYDFVEQSCLLVLSQLSAMNKQRECPDDCKETISTLMFAAARFADLPELRELRSLFVERYGDYLEPYVSQEFVRNLKADPPTKEIKLQMMQEIAIECGINWDSKALELKLYKPPSLVQDWSQFANGRSHEPLRTHHQNSLPHKSRDEVEKKEEEKQKNPTIGNSLPYKSRAEFETKKEEKHDHGRLSPNWSSNTSSSSESATSADDSASEDTPQGRKLYEFRSMAPPPYIKTESTKKSTISDANISGGKDDNLQSGISQGRKSNGLTSMGPPYIKPDVSKKTSGSNVDDDKFKSVEETDAFSKPVPRSMRIRRPLKQSVGSSRGNNDVLKTSTKISTGENSFLDYDYRDEEENKMDKLLSHYSRKPSHLPAPKRIGSLPSEPVSAGAAVDERKGLARAASFQADSGLGPRGHVHPKLPDYDDFVARLAAFRAGS</sequence>
<dbReference type="GO" id="GO:0015031">
    <property type="term" value="P:protein transport"/>
    <property type="evidence" value="ECO:0007669"/>
    <property type="project" value="InterPro"/>
</dbReference>
<feature type="compositionally biased region" description="Basic and acidic residues" evidence="2">
    <location>
        <begin position="239"/>
        <end position="255"/>
    </location>
</feature>
<dbReference type="AlphaFoldDB" id="A0AAP0C910"/>
<feature type="region of interest" description="Disordered" evidence="2">
    <location>
        <begin position="199"/>
        <end position="403"/>
    </location>
</feature>
<feature type="compositionally biased region" description="Polar residues" evidence="2">
    <location>
        <begin position="388"/>
        <end position="403"/>
    </location>
</feature>
<dbReference type="InterPro" id="IPR042277">
    <property type="entry name" value="IST1-like"/>
</dbReference>
<evidence type="ECO:0000256" key="2">
    <source>
        <dbReference type="SAM" id="MobiDB-lite"/>
    </source>
</evidence>
<reference evidence="3 5" key="1">
    <citation type="submission" date="2024-04" db="EMBL/GenBank/DDBJ databases">
        <title>The reference genome of an endangered Asteraceae, Deinandra increscens subsp. villosa, native to the Central Coast of California.</title>
        <authorList>
            <person name="Guilliams M."/>
            <person name="Hasenstab-Lehman K."/>
            <person name="Meyer R."/>
            <person name="Mcevoy S."/>
        </authorList>
    </citation>
    <scope>NUCLEOTIDE SEQUENCE [LARGE SCALE GENOMIC DNA]</scope>
    <source>
        <tissue evidence="3">Leaf</tissue>
    </source>
</reference>
<evidence type="ECO:0000313" key="3">
    <source>
        <dbReference type="EMBL" id="KAK9049550.1"/>
    </source>
</evidence>
<organism evidence="3 5">
    <name type="scientific">Deinandra increscens subsp. villosa</name>
    <dbReference type="NCBI Taxonomy" id="3103831"/>
    <lineage>
        <taxon>Eukaryota</taxon>
        <taxon>Viridiplantae</taxon>
        <taxon>Streptophyta</taxon>
        <taxon>Embryophyta</taxon>
        <taxon>Tracheophyta</taxon>
        <taxon>Spermatophyta</taxon>
        <taxon>Magnoliopsida</taxon>
        <taxon>eudicotyledons</taxon>
        <taxon>Gunneridae</taxon>
        <taxon>Pentapetalae</taxon>
        <taxon>asterids</taxon>
        <taxon>campanulids</taxon>
        <taxon>Asterales</taxon>
        <taxon>Asteraceae</taxon>
        <taxon>Asteroideae</taxon>
        <taxon>Heliantheae alliance</taxon>
        <taxon>Madieae</taxon>
        <taxon>Madiinae</taxon>
        <taxon>Deinandra</taxon>
    </lineage>
</organism>
<dbReference type="FunFam" id="1.20.1260.60:FF:000002">
    <property type="entry name" value="Vacuolar protein sorting-associated protein IST1"/>
    <property type="match status" value="1"/>
</dbReference>
<dbReference type="Pfam" id="PF03398">
    <property type="entry name" value="Ist1"/>
    <property type="match status" value="1"/>
</dbReference>
<evidence type="ECO:0008006" key="6">
    <source>
        <dbReference type="Google" id="ProtNLM"/>
    </source>
</evidence>
<accession>A0AAP0C910</accession>
<comment type="similarity">
    <text evidence="1">Belongs to the IST1 family.</text>
</comment>
<feature type="region of interest" description="Disordered" evidence="2">
    <location>
        <begin position="433"/>
        <end position="460"/>
    </location>
</feature>
<keyword evidence="5" id="KW-1185">Reference proteome</keyword>
<evidence type="ECO:0000256" key="1">
    <source>
        <dbReference type="ARBA" id="ARBA00005536"/>
    </source>
</evidence>
<evidence type="ECO:0000313" key="4">
    <source>
        <dbReference type="EMBL" id="KAK9066250.1"/>
    </source>
</evidence>
<name>A0AAP0C910_9ASTR</name>
<dbReference type="PANTHER" id="PTHR12161:SF88">
    <property type="entry name" value="REGULATOR OF VPS4 ACTIVITY IN THE MVB PATHWAY PROTEIN"/>
    <property type="match status" value="1"/>
</dbReference>
<dbReference type="InterPro" id="IPR005061">
    <property type="entry name" value="Ist1"/>
</dbReference>